<evidence type="ECO:0000256" key="1">
    <source>
        <dbReference type="SAM" id="MobiDB-lite"/>
    </source>
</evidence>
<dbReference type="AlphaFoldDB" id="A8HR55"/>
<dbReference type="HOGENOM" id="CLU_1406234_0_0_5"/>
<dbReference type="Proteomes" id="UP000000270">
    <property type="component" value="Chromosome"/>
</dbReference>
<feature type="compositionally biased region" description="Low complexity" evidence="1">
    <location>
        <begin position="173"/>
        <end position="186"/>
    </location>
</feature>
<dbReference type="eggNOG" id="ENOG5030WUZ">
    <property type="taxonomic scope" value="Bacteria"/>
</dbReference>
<evidence type="ECO:0000313" key="2">
    <source>
        <dbReference type="EMBL" id="BAF87120.1"/>
    </source>
</evidence>
<reference evidence="2 3" key="3">
    <citation type="journal article" date="2008" name="BMC Genomics">
        <title>The genome of the versatile nitrogen fixer Azorhizobium caulinodans ORS571.</title>
        <authorList>
            <person name="Lee KB."/>
            <person name="Backer P.D."/>
            <person name="Aono T."/>
            <person name="Liu CT."/>
            <person name="Suzuki S."/>
            <person name="Suzuki T."/>
            <person name="Kaneko T."/>
            <person name="Yamada M."/>
            <person name="Tabata S."/>
            <person name="Kupfer D.M."/>
            <person name="Najar F.Z."/>
            <person name="Wiley G.B."/>
            <person name="Roe B."/>
            <person name="Binnewies T.T."/>
            <person name="Ussery D.W."/>
            <person name="D'Haeze W."/>
            <person name="Herder J.D."/>
            <person name="Gevers D."/>
            <person name="Vereecke D."/>
            <person name="Holsters M."/>
            <person name="Oyaizu H."/>
        </authorList>
    </citation>
    <scope>NUCLEOTIDE SEQUENCE [LARGE SCALE GENOMIC DNA]</scope>
    <source>
        <strain evidence="3">ATCC 43989 / DSM 5975 / JCM 20966 / LMG 6465 / NBRC 14845 / NCIMB 13405 / ORS 571</strain>
    </source>
</reference>
<name>A8HR55_AZOC5</name>
<feature type="region of interest" description="Disordered" evidence="1">
    <location>
        <begin position="158"/>
        <end position="193"/>
    </location>
</feature>
<reference evidence="2 3" key="4">
    <citation type="journal article" date="2009" name="Appl. Environ. Microbiol.">
        <title>Comparative genome-wide transcriptional profiling of Azorhizobium caulinodans ORS571 grown under free-living and symbiotic conditions.</title>
        <authorList>
            <person name="Tsukada S."/>
            <person name="Aono T."/>
            <person name="Akiba N."/>
            <person name="Lee KB."/>
            <person name="Liu CT."/>
            <person name="Toyazaki H."/>
            <person name="Oyaizu H."/>
        </authorList>
    </citation>
    <scope>NUCLEOTIDE SEQUENCE [LARGE SCALE GENOMIC DNA]</scope>
    <source>
        <strain evidence="3">ATCC 43989 / DSM 5975 / JCM 20966 / LMG 6465 / NBRC 14845 / NCIMB 13405 / ORS 571</strain>
    </source>
</reference>
<gene>
    <name evidence="2" type="ordered locus">AZC_1122</name>
</gene>
<evidence type="ECO:0000313" key="3">
    <source>
        <dbReference type="Proteomes" id="UP000000270"/>
    </source>
</evidence>
<protein>
    <recommendedName>
        <fullName evidence="4">Porin</fullName>
    </recommendedName>
</protein>
<reference evidence="3" key="2">
    <citation type="submission" date="2007-04" db="EMBL/GenBank/DDBJ databases">
        <title>Complete genome sequence of the nitrogen-fixing bacterium Azorhizobium caulinodans ORS571.</title>
        <authorList>
            <person name="Lee K.B."/>
            <person name="Backer P.D."/>
            <person name="Aono T."/>
            <person name="Liu C.T."/>
            <person name="Suzuki S."/>
            <person name="Suzuki T."/>
            <person name="Kaneko T."/>
            <person name="Yamada M."/>
            <person name="Tabata S."/>
            <person name="Kupfer D.M."/>
            <person name="Najar F.Z."/>
            <person name="Wiley G.B."/>
            <person name="Roe B."/>
            <person name="Binnewies T."/>
            <person name="Ussery D."/>
            <person name="Vereecke D."/>
            <person name="Gevers D."/>
            <person name="Holsters M."/>
            <person name="Oyaizu H."/>
        </authorList>
    </citation>
    <scope>NUCLEOTIDE SEQUENCE [LARGE SCALE GENOMIC DNA]</scope>
    <source>
        <strain evidence="3">ATCC 43989 / DSM 5975 / JCM 20966 / LMG 6465 / NBRC 14845 / NCIMB 13405 / ORS 571</strain>
    </source>
</reference>
<feature type="compositionally biased region" description="Polar residues" evidence="1">
    <location>
        <begin position="161"/>
        <end position="172"/>
    </location>
</feature>
<reference evidence="2 3" key="5">
    <citation type="journal article" date="2010" name="Appl. Environ. Microbiol.">
        <title>phrR-like gene praR of Azorhizobium caulinodans ORS571 is essential for symbiosis with Sesbania rostrata and is involved in expression of reb genes.</title>
        <authorList>
            <person name="Akiba N."/>
            <person name="Aono T."/>
            <person name="Toyazaki H."/>
            <person name="Sato S."/>
            <person name="Oyaizu H."/>
        </authorList>
    </citation>
    <scope>NUCLEOTIDE SEQUENCE [LARGE SCALE GENOMIC DNA]</scope>
    <source>
        <strain evidence="3">ATCC 43989 / DSM 5975 / JCM 20966 / LMG 6465 / NBRC 14845 / NCIMB 13405 / ORS 571</strain>
    </source>
</reference>
<dbReference type="STRING" id="438753.AZC_1122"/>
<organism evidence="2 3">
    <name type="scientific">Azorhizobium caulinodans (strain ATCC 43989 / DSM 5975 / JCM 20966 / LMG 6465 / NBRC 14845 / NCIMB 13405 / ORS 571)</name>
    <dbReference type="NCBI Taxonomy" id="438753"/>
    <lineage>
        <taxon>Bacteria</taxon>
        <taxon>Pseudomonadati</taxon>
        <taxon>Pseudomonadota</taxon>
        <taxon>Alphaproteobacteria</taxon>
        <taxon>Hyphomicrobiales</taxon>
        <taxon>Xanthobacteraceae</taxon>
        <taxon>Azorhizobium</taxon>
    </lineage>
</organism>
<accession>A8HR55</accession>
<dbReference type="EMBL" id="AP009384">
    <property type="protein sequence ID" value="BAF87120.1"/>
    <property type="molecule type" value="Genomic_DNA"/>
</dbReference>
<keyword evidence="3" id="KW-1185">Reference proteome</keyword>
<evidence type="ECO:0008006" key="4">
    <source>
        <dbReference type="Google" id="ProtNLM"/>
    </source>
</evidence>
<dbReference type="KEGG" id="azc:AZC_1122"/>
<proteinExistence type="predicted"/>
<reference evidence="2 3" key="1">
    <citation type="journal article" date="2007" name="Appl. Environ. Microbiol.">
        <title>Rhizobial factors required for stem nodule maturation and maintenance in Sesbania rostrata-Azorhizobium caulinodans ORS571 symbiosis.</title>
        <authorList>
            <person name="Suzuki S."/>
            <person name="Aono T."/>
            <person name="Lee KB."/>
            <person name="Suzuki T."/>
            <person name="Liu CT."/>
            <person name="Miwa H."/>
            <person name="Wakao S."/>
            <person name="Iki T."/>
            <person name="Oyaizu H."/>
        </authorList>
    </citation>
    <scope>NUCLEOTIDE SEQUENCE [LARGE SCALE GENOMIC DNA]</scope>
    <source>
        <strain evidence="3">ATCC 43989 / DSM 5975 / JCM 20966 / LMG 6465 / NBRC 14845 / NCIMB 13405 / ORS 571</strain>
    </source>
</reference>
<sequence length="193" mass="20103">MWSLSTACGLARRFAIRSLGLSRGEADANRLSRRALHRAQPVGGPCYAIIGCQRSCRSVVTDRVGWITASGFGRARLIAPVFSRSACRSCPMRFVPRLGRLSVALLALAPSLALPALAQTKPTAADVACAAMGPGFKRISGSDTCMQLSGSVEMTAARGTAPSNAPNQGFTNTPTAAASGTPAPAGDPWKQMR</sequence>
<reference evidence="2 3" key="6">
    <citation type="journal article" date="2011" name="Appl. Environ. Microbiol.">
        <title>Involvement of the azorhizobial chromosome partition gene (parA) in the onset of bacteroid differentiation during Sesbania rostrata stem nodule development.</title>
        <authorList>
            <person name="Liu CT."/>
            <person name="Lee KB."/>
            <person name="Wang YS."/>
            <person name="Peng MH."/>
            <person name="Lee KT."/>
            <person name="Suzuki S."/>
            <person name="Suzuki T."/>
            <person name="Oyaizu H."/>
        </authorList>
    </citation>
    <scope>NUCLEOTIDE SEQUENCE [LARGE SCALE GENOMIC DNA]</scope>
    <source>
        <strain evidence="3">ATCC 43989 / DSM 5975 / JCM 20966 / LMG 6465 / NBRC 14845 / NCIMB 13405 / ORS 571</strain>
    </source>
</reference>